<feature type="signal peptide" evidence="1">
    <location>
        <begin position="1"/>
        <end position="19"/>
    </location>
</feature>
<keyword evidence="1" id="KW-0732">Signal</keyword>
<feature type="chain" id="PRO_5011498535" evidence="1">
    <location>
        <begin position="20"/>
        <end position="233"/>
    </location>
</feature>
<dbReference type="EMBL" id="FOPC01000001">
    <property type="protein sequence ID" value="SFG05753.1"/>
    <property type="molecule type" value="Genomic_DNA"/>
</dbReference>
<dbReference type="RefSeq" id="WP_092788416.1">
    <property type="nucleotide sequence ID" value="NZ_FOPC01000001.1"/>
</dbReference>
<gene>
    <name evidence="2" type="ORF">SAMN04487988_101243</name>
</gene>
<protein>
    <submittedName>
        <fullName evidence="2">Uncharacterized protein</fullName>
    </submittedName>
</protein>
<evidence type="ECO:0000256" key="1">
    <source>
        <dbReference type="SAM" id="SignalP"/>
    </source>
</evidence>
<accession>A0A1I2NQB9</accession>
<evidence type="ECO:0000313" key="3">
    <source>
        <dbReference type="Proteomes" id="UP000199642"/>
    </source>
</evidence>
<sequence length="233" mass="26408">MKKFLIVAGLLAFSQSSFGQISNINMNGAPARLNSYSEIEGSPYLFEDWAKADIELSNAGLKENVAYKLNIHDNELEVINEAGNKIYLNKDYVEYALLERPSIQLANGEEGMLTKLLFKKGFDMIKGVGEKDLVNVLAEGKKYSIVRKFYSDLVTPPKNSYAPTAGRMFVFEQSFYLIDKDENVSSVRNKTNKILKSLNKEDQDMAKKIIKESNLNLSREDHIVIFFQKLNEA</sequence>
<keyword evidence="3" id="KW-1185">Reference proteome</keyword>
<dbReference type="OrthoDB" id="680837at2"/>
<name>A0A1I2NQB9_9BACT</name>
<organism evidence="2 3">
    <name type="scientific">Algoriphagus hitonicola</name>
    <dbReference type="NCBI Taxonomy" id="435880"/>
    <lineage>
        <taxon>Bacteria</taxon>
        <taxon>Pseudomonadati</taxon>
        <taxon>Bacteroidota</taxon>
        <taxon>Cytophagia</taxon>
        <taxon>Cytophagales</taxon>
        <taxon>Cyclobacteriaceae</taxon>
        <taxon>Algoriphagus</taxon>
    </lineage>
</organism>
<reference evidence="3" key="1">
    <citation type="submission" date="2016-10" db="EMBL/GenBank/DDBJ databases">
        <authorList>
            <person name="Varghese N."/>
            <person name="Submissions S."/>
        </authorList>
    </citation>
    <scope>NUCLEOTIDE SEQUENCE [LARGE SCALE GENOMIC DNA]</scope>
    <source>
        <strain evidence="3">DSM 19315</strain>
    </source>
</reference>
<dbReference type="STRING" id="435880.SAMN04487988_101243"/>
<evidence type="ECO:0000313" key="2">
    <source>
        <dbReference type="EMBL" id="SFG05753.1"/>
    </source>
</evidence>
<dbReference type="AlphaFoldDB" id="A0A1I2NQB9"/>
<dbReference type="Proteomes" id="UP000199642">
    <property type="component" value="Unassembled WGS sequence"/>
</dbReference>
<proteinExistence type="predicted"/>